<feature type="domain" description="Ribosome recycling factor" evidence="5">
    <location>
        <begin position="18"/>
        <end position="181"/>
    </location>
</feature>
<keyword evidence="2 3" id="KW-0648">Protein biosynthesis</keyword>
<proteinExistence type="inferred from homology"/>
<dbReference type="InterPro" id="IPR023584">
    <property type="entry name" value="Ribosome_recyc_fac_dom"/>
</dbReference>
<dbReference type="CDD" id="cd00520">
    <property type="entry name" value="RRF"/>
    <property type="match status" value="1"/>
</dbReference>
<organism evidence="6 7">
    <name type="scientific">candidate division WWE3 bacterium</name>
    <dbReference type="NCBI Taxonomy" id="2053526"/>
    <lineage>
        <taxon>Bacteria</taxon>
        <taxon>Katanobacteria</taxon>
    </lineage>
</organism>
<gene>
    <name evidence="3 6" type="primary">frr</name>
    <name evidence="6" type="ORF">HS096_00950</name>
</gene>
<evidence type="ECO:0000259" key="5">
    <source>
        <dbReference type="Pfam" id="PF01765"/>
    </source>
</evidence>
<feature type="coiled-coil region" evidence="4">
    <location>
        <begin position="112"/>
        <end position="182"/>
    </location>
</feature>
<evidence type="ECO:0000313" key="6">
    <source>
        <dbReference type="EMBL" id="MBE7524952.1"/>
    </source>
</evidence>
<dbReference type="Gene3D" id="3.30.1360.40">
    <property type="match status" value="1"/>
</dbReference>
<accession>A0A928TPQ0</accession>
<evidence type="ECO:0000313" key="7">
    <source>
        <dbReference type="Proteomes" id="UP000710385"/>
    </source>
</evidence>
<comment type="similarity">
    <text evidence="1 3">Belongs to the RRF family.</text>
</comment>
<evidence type="ECO:0000256" key="3">
    <source>
        <dbReference type="HAMAP-Rule" id="MF_00040"/>
    </source>
</evidence>
<dbReference type="EMBL" id="JABTTY010000001">
    <property type="protein sequence ID" value="MBE7524952.1"/>
    <property type="molecule type" value="Genomic_DNA"/>
</dbReference>
<evidence type="ECO:0000256" key="1">
    <source>
        <dbReference type="ARBA" id="ARBA00005912"/>
    </source>
</evidence>
<dbReference type="Proteomes" id="UP000710385">
    <property type="component" value="Unassembled WGS sequence"/>
</dbReference>
<dbReference type="GO" id="GO:0005737">
    <property type="term" value="C:cytoplasm"/>
    <property type="evidence" value="ECO:0007669"/>
    <property type="project" value="UniProtKB-SubCell"/>
</dbReference>
<dbReference type="PANTHER" id="PTHR20982">
    <property type="entry name" value="RIBOSOME RECYCLING FACTOR"/>
    <property type="match status" value="1"/>
</dbReference>
<comment type="subcellular location">
    <subcellularLocation>
        <location evidence="3">Cytoplasm</location>
    </subcellularLocation>
</comment>
<dbReference type="Pfam" id="PF01765">
    <property type="entry name" value="RRF"/>
    <property type="match status" value="1"/>
</dbReference>
<sequence>MSLIQESKPEFDRTVEFLETELHGIRSGRAHASLVEDVSVEAYDGHMPMKNIASISVPDPKTIQIEPWDKDLAKAVEKALIVADLGMQPNVAGAIIRLSMPPMTEENRQRQVKQVHEKAEQAKIRIRNLRESVRDSIQKKEKAKEISEDEKYRLQDDLDKLVKEYNERIESLAERKEQEVLTV</sequence>
<keyword evidence="3" id="KW-0963">Cytoplasm</keyword>
<evidence type="ECO:0000256" key="2">
    <source>
        <dbReference type="ARBA" id="ARBA00022917"/>
    </source>
</evidence>
<dbReference type="PANTHER" id="PTHR20982:SF3">
    <property type="entry name" value="MITOCHONDRIAL RIBOSOME RECYCLING FACTOR PSEUDO 1"/>
    <property type="match status" value="1"/>
</dbReference>
<dbReference type="FunFam" id="3.30.1360.40:FF:000001">
    <property type="entry name" value="Ribosome-recycling factor"/>
    <property type="match status" value="1"/>
</dbReference>
<evidence type="ECO:0000256" key="4">
    <source>
        <dbReference type="SAM" id="Coils"/>
    </source>
</evidence>
<keyword evidence="4" id="KW-0175">Coiled coil</keyword>
<name>A0A928TPQ0_UNCKA</name>
<comment type="function">
    <text evidence="3">Responsible for the release of ribosomes from messenger RNA at the termination of protein biosynthesis. May increase the efficiency of translation by recycling ribosomes from one round of translation to another.</text>
</comment>
<dbReference type="Gene3D" id="1.10.132.20">
    <property type="entry name" value="Ribosome-recycling factor"/>
    <property type="match status" value="1"/>
</dbReference>
<dbReference type="GO" id="GO:0043023">
    <property type="term" value="F:ribosomal large subunit binding"/>
    <property type="evidence" value="ECO:0007669"/>
    <property type="project" value="TreeGrafter"/>
</dbReference>
<protein>
    <recommendedName>
        <fullName evidence="3">Ribosome-recycling factor</fullName>
        <shortName evidence="3">RRF</shortName>
    </recommendedName>
    <alternativeName>
        <fullName evidence="3">Ribosome-releasing factor</fullName>
    </alternativeName>
</protein>
<dbReference type="NCBIfam" id="TIGR00496">
    <property type="entry name" value="frr"/>
    <property type="match status" value="1"/>
</dbReference>
<dbReference type="AlphaFoldDB" id="A0A928TPQ0"/>
<dbReference type="SUPFAM" id="SSF55194">
    <property type="entry name" value="Ribosome recycling factor, RRF"/>
    <property type="match status" value="1"/>
</dbReference>
<dbReference type="GO" id="GO:0006415">
    <property type="term" value="P:translational termination"/>
    <property type="evidence" value="ECO:0007669"/>
    <property type="project" value="UniProtKB-UniRule"/>
</dbReference>
<reference evidence="6" key="1">
    <citation type="submission" date="2020-05" db="EMBL/GenBank/DDBJ databases">
        <title>High-Quality Genomes of Partial-Nitritation/Anammox System by Hierarchical Clustering Based Hybrid Assembly.</title>
        <authorList>
            <person name="Liu L."/>
            <person name="Wang Y."/>
            <person name="Che Y."/>
            <person name="Chen Y."/>
            <person name="Xia Y."/>
            <person name="Luo R."/>
            <person name="Cheng S.H."/>
            <person name="Zheng C."/>
            <person name="Zhang T."/>
        </authorList>
    </citation>
    <scope>NUCLEOTIDE SEQUENCE</scope>
    <source>
        <strain evidence="6">H1_PAT1</strain>
    </source>
</reference>
<dbReference type="InterPro" id="IPR002661">
    <property type="entry name" value="Ribosome_recyc_fac"/>
</dbReference>
<comment type="caution">
    <text evidence="6">The sequence shown here is derived from an EMBL/GenBank/DDBJ whole genome shotgun (WGS) entry which is preliminary data.</text>
</comment>
<dbReference type="InterPro" id="IPR036191">
    <property type="entry name" value="RRF_sf"/>
</dbReference>
<dbReference type="HAMAP" id="MF_00040">
    <property type="entry name" value="RRF"/>
    <property type="match status" value="1"/>
</dbReference>